<protein>
    <submittedName>
        <fullName evidence="1">Uncharacterized protein</fullName>
    </submittedName>
</protein>
<organism evidence="1 2">
    <name type="scientific">Ixodes persulcatus</name>
    <name type="common">Taiga tick</name>
    <dbReference type="NCBI Taxonomy" id="34615"/>
    <lineage>
        <taxon>Eukaryota</taxon>
        <taxon>Metazoa</taxon>
        <taxon>Ecdysozoa</taxon>
        <taxon>Arthropoda</taxon>
        <taxon>Chelicerata</taxon>
        <taxon>Arachnida</taxon>
        <taxon>Acari</taxon>
        <taxon>Parasitiformes</taxon>
        <taxon>Ixodida</taxon>
        <taxon>Ixodoidea</taxon>
        <taxon>Ixodidae</taxon>
        <taxon>Ixodinae</taxon>
        <taxon>Ixodes</taxon>
    </lineage>
</organism>
<evidence type="ECO:0000313" key="1">
    <source>
        <dbReference type="EMBL" id="KAG0424559.1"/>
    </source>
</evidence>
<dbReference type="Proteomes" id="UP000805193">
    <property type="component" value="Unassembled WGS sequence"/>
</dbReference>
<comment type="caution">
    <text evidence="1">The sequence shown here is derived from an EMBL/GenBank/DDBJ whole genome shotgun (WGS) entry which is preliminary data.</text>
</comment>
<dbReference type="EMBL" id="JABSTQ010009962">
    <property type="protein sequence ID" value="KAG0424559.1"/>
    <property type="molecule type" value="Genomic_DNA"/>
</dbReference>
<evidence type="ECO:0000313" key="2">
    <source>
        <dbReference type="Proteomes" id="UP000805193"/>
    </source>
</evidence>
<gene>
    <name evidence="1" type="ORF">HPB47_028227</name>
</gene>
<sequence length="496" mass="54660">MAGKKRKGKGSRCCVAGCSNYQLNSPGILFHRFPGDNERRKLWTDALYLWDPEKSLSPTARILICSDHFLPECYERNMRVLADSGFSTKYAKLKPDAVPSIFARGTGSPTADGSAEAMFREVTAYFLAPVVALLALRLLPVMWTPLWYASAMVGMSVLCFLALGRCLHRLLPNGVVSASGKAVLITGCDTGFGHSAGTASGQARLPGCLFPDGEGARGLRREGSAALHVVRLDVTKDDHFREALDYVKQNLHGNGLWAVVANAGVFLAMELEWWSMEDVHRTFDVNVYGCLRAVKTFLPLLRQSQGRVVLTASYAGRATTTWNNVYSMTKHAVVSLGDGLRREAVKWGISVSLIEPTYYRTAIIPTAEAILKKYKEVPQEVTELYGESYVHDMTTRCLQAMDLLARNDIGEVIDALEHAVCSRYPKASYKCDGFLRWLVTVVGICLPSVLFDVADYMLYTGHTAGKDGKLVRTRGFLGAVAGRLKDMFLTDCAKQR</sequence>
<accession>A0AC60PVA3</accession>
<reference evidence="1 2" key="1">
    <citation type="journal article" date="2020" name="Cell">
        <title>Large-Scale Comparative Analyses of Tick Genomes Elucidate Their Genetic Diversity and Vector Capacities.</title>
        <authorList>
            <consortium name="Tick Genome and Microbiome Consortium (TIGMIC)"/>
            <person name="Jia N."/>
            <person name="Wang J."/>
            <person name="Shi W."/>
            <person name="Du L."/>
            <person name="Sun Y."/>
            <person name="Zhan W."/>
            <person name="Jiang J.F."/>
            <person name="Wang Q."/>
            <person name="Zhang B."/>
            <person name="Ji P."/>
            <person name="Bell-Sakyi L."/>
            <person name="Cui X.M."/>
            <person name="Yuan T.T."/>
            <person name="Jiang B.G."/>
            <person name="Yang W.F."/>
            <person name="Lam T.T."/>
            <person name="Chang Q.C."/>
            <person name="Ding S.J."/>
            <person name="Wang X.J."/>
            <person name="Zhu J.G."/>
            <person name="Ruan X.D."/>
            <person name="Zhao L."/>
            <person name="Wei J.T."/>
            <person name="Ye R.Z."/>
            <person name="Que T.C."/>
            <person name="Du C.H."/>
            <person name="Zhou Y.H."/>
            <person name="Cheng J.X."/>
            <person name="Dai P.F."/>
            <person name="Guo W.B."/>
            <person name="Han X.H."/>
            <person name="Huang E.J."/>
            <person name="Li L.F."/>
            <person name="Wei W."/>
            <person name="Gao Y.C."/>
            <person name="Liu J.Z."/>
            <person name="Shao H.Z."/>
            <person name="Wang X."/>
            <person name="Wang C.C."/>
            <person name="Yang T.C."/>
            <person name="Huo Q.B."/>
            <person name="Li W."/>
            <person name="Chen H.Y."/>
            <person name="Chen S.E."/>
            <person name="Zhou L.G."/>
            <person name="Ni X.B."/>
            <person name="Tian J.H."/>
            <person name="Sheng Y."/>
            <person name="Liu T."/>
            <person name="Pan Y.S."/>
            <person name="Xia L.Y."/>
            <person name="Li J."/>
            <person name="Zhao F."/>
            <person name="Cao W.C."/>
        </authorList>
    </citation>
    <scope>NUCLEOTIDE SEQUENCE [LARGE SCALE GENOMIC DNA]</scope>
    <source>
        <strain evidence="1">Iper-2018</strain>
    </source>
</reference>
<keyword evidence="2" id="KW-1185">Reference proteome</keyword>
<name>A0AC60PVA3_IXOPE</name>
<proteinExistence type="predicted"/>